<name>A0A378XW22_PAEPO</name>
<dbReference type="Proteomes" id="UP000254400">
    <property type="component" value="Unassembled WGS sequence"/>
</dbReference>
<dbReference type="EMBL" id="UGSC01000001">
    <property type="protein sequence ID" value="SUA67484.1"/>
    <property type="molecule type" value="Genomic_DNA"/>
</dbReference>
<reference evidence="1 2" key="1">
    <citation type="submission" date="2018-06" db="EMBL/GenBank/DDBJ databases">
        <authorList>
            <consortium name="Pathogen Informatics"/>
            <person name="Doyle S."/>
        </authorList>
    </citation>
    <scope>NUCLEOTIDE SEQUENCE [LARGE SCALE GENOMIC DNA]</scope>
    <source>
        <strain evidence="1 2">NCTC10343</strain>
    </source>
</reference>
<sequence length="156" mass="17117">MAGARRTRTRRANVELDETSFLPAIMANLNKLAKKEVHIGMQGDADLAMIAGVHEYGSAKMKIPARSFIGTGKKKSAAGISKWVRTNITPVAMGDMDVMSFLEQVGVIGETKTLANFNRIKQPPLSPLYARRKRGKKILIADADLRDSITHVIVDK</sequence>
<evidence type="ECO:0000313" key="2">
    <source>
        <dbReference type="Proteomes" id="UP000254400"/>
    </source>
</evidence>
<dbReference type="GeneID" id="93350099"/>
<proteinExistence type="predicted"/>
<accession>A0A378XW22</accession>
<organism evidence="1 2">
    <name type="scientific">Paenibacillus polymyxa</name>
    <name type="common">Bacillus polymyxa</name>
    <dbReference type="NCBI Taxonomy" id="1406"/>
    <lineage>
        <taxon>Bacteria</taxon>
        <taxon>Bacillati</taxon>
        <taxon>Bacillota</taxon>
        <taxon>Bacilli</taxon>
        <taxon>Bacillales</taxon>
        <taxon>Paenibacillaceae</taxon>
        <taxon>Paenibacillus</taxon>
    </lineage>
</organism>
<evidence type="ECO:0000313" key="1">
    <source>
        <dbReference type="EMBL" id="SUA67484.1"/>
    </source>
</evidence>
<dbReference type="RefSeq" id="WP_019686497.1">
    <property type="nucleotide sequence ID" value="NZ_CP036496.1"/>
</dbReference>
<dbReference type="AlphaFoldDB" id="A0A378XW22"/>
<protein>
    <submittedName>
        <fullName evidence="1">Uncharacterized protein</fullName>
    </submittedName>
</protein>
<gene>
    <name evidence="1" type="ORF">NCTC10343_01304</name>
</gene>